<sequence>MEGLLSRMFFSKSKGKDKAISTIENLSQGKVNREYVITNIKSNDEEMEKFLFSLGCYEGEIVTLVSILGDTYVIKIKDGRYSIDKQLATAISVKNI</sequence>
<proteinExistence type="predicted"/>
<evidence type="ECO:0000313" key="4">
    <source>
        <dbReference type="Proteomes" id="UP000095594"/>
    </source>
</evidence>
<name>A0A174H5J2_9CLOT</name>
<protein>
    <submittedName>
        <fullName evidence="3">FeoA domain</fullName>
    </submittedName>
</protein>
<keyword evidence="1" id="KW-0408">Iron</keyword>
<gene>
    <name evidence="3" type="ORF">ERS852471_02047</name>
</gene>
<dbReference type="SUPFAM" id="SSF50037">
    <property type="entry name" value="C-terminal domain of transcriptional repressors"/>
    <property type="match status" value="1"/>
</dbReference>
<dbReference type="AlphaFoldDB" id="A0A174H5J2"/>
<dbReference type="Gene3D" id="2.30.30.90">
    <property type="match status" value="1"/>
</dbReference>
<dbReference type="Proteomes" id="UP000095594">
    <property type="component" value="Unassembled WGS sequence"/>
</dbReference>
<dbReference type="RefSeq" id="WP_084759007.1">
    <property type="nucleotide sequence ID" value="NZ_CABIXQ010000013.1"/>
</dbReference>
<accession>A0A174H5J2</accession>
<dbReference type="InterPro" id="IPR008988">
    <property type="entry name" value="Transcriptional_repressor_C"/>
</dbReference>
<dbReference type="InterPro" id="IPR007167">
    <property type="entry name" value="Fe-transptr_FeoA-like"/>
</dbReference>
<dbReference type="Pfam" id="PF04023">
    <property type="entry name" value="FeoA"/>
    <property type="match status" value="1"/>
</dbReference>
<organism evidence="3 4">
    <name type="scientific">Clostridium disporicum</name>
    <dbReference type="NCBI Taxonomy" id="84024"/>
    <lineage>
        <taxon>Bacteria</taxon>
        <taxon>Bacillati</taxon>
        <taxon>Bacillota</taxon>
        <taxon>Clostridia</taxon>
        <taxon>Eubacteriales</taxon>
        <taxon>Clostridiaceae</taxon>
        <taxon>Clostridium</taxon>
    </lineage>
</organism>
<dbReference type="EMBL" id="CYZX01000013">
    <property type="protein sequence ID" value="CUO68677.1"/>
    <property type="molecule type" value="Genomic_DNA"/>
</dbReference>
<evidence type="ECO:0000313" key="3">
    <source>
        <dbReference type="EMBL" id="CUO68677.1"/>
    </source>
</evidence>
<dbReference type="InterPro" id="IPR038157">
    <property type="entry name" value="FeoA_core_dom"/>
</dbReference>
<dbReference type="GO" id="GO:0046914">
    <property type="term" value="F:transition metal ion binding"/>
    <property type="evidence" value="ECO:0007669"/>
    <property type="project" value="InterPro"/>
</dbReference>
<evidence type="ECO:0000256" key="1">
    <source>
        <dbReference type="ARBA" id="ARBA00023004"/>
    </source>
</evidence>
<reference evidence="3 4" key="1">
    <citation type="submission" date="2015-09" db="EMBL/GenBank/DDBJ databases">
        <authorList>
            <consortium name="Pathogen Informatics"/>
        </authorList>
    </citation>
    <scope>NUCLEOTIDE SEQUENCE [LARGE SCALE GENOMIC DNA]</scope>
    <source>
        <strain evidence="3 4">2789STDY5834856</strain>
    </source>
</reference>
<feature type="domain" description="Ferrous iron transporter FeoA-like" evidence="2">
    <location>
        <begin position="24"/>
        <end position="95"/>
    </location>
</feature>
<dbReference type="SMART" id="SM00899">
    <property type="entry name" value="FeoA"/>
    <property type="match status" value="1"/>
</dbReference>
<evidence type="ECO:0000259" key="2">
    <source>
        <dbReference type="SMART" id="SM00899"/>
    </source>
</evidence>